<protein>
    <submittedName>
        <fullName evidence="1">Uncharacterized protein</fullName>
    </submittedName>
</protein>
<organism evidence="1 2">
    <name type="scientific">Mycena sanguinolenta</name>
    <dbReference type="NCBI Taxonomy" id="230812"/>
    <lineage>
        <taxon>Eukaryota</taxon>
        <taxon>Fungi</taxon>
        <taxon>Dikarya</taxon>
        <taxon>Basidiomycota</taxon>
        <taxon>Agaricomycotina</taxon>
        <taxon>Agaricomycetes</taxon>
        <taxon>Agaricomycetidae</taxon>
        <taxon>Agaricales</taxon>
        <taxon>Marasmiineae</taxon>
        <taxon>Mycenaceae</taxon>
        <taxon>Mycena</taxon>
    </lineage>
</organism>
<proteinExistence type="predicted"/>
<dbReference type="EMBL" id="JACAZH010000018">
    <property type="protein sequence ID" value="KAF7346684.1"/>
    <property type="molecule type" value="Genomic_DNA"/>
</dbReference>
<gene>
    <name evidence="1" type="ORF">MSAN_01806200</name>
</gene>
<name>A0A8H6XUI6_9AGAR</name>
<accession>A0A8H6XUI6</accession>
<comment type="caution">
    <text evidence="1">The sequence shown here is derived from an EMBL/GenBank/DDBJ whole genome shotgun (WGS) entry which is preliminary data.</text>
</comment>
<keyword evidence="2" id="KW-1185">Reference proteome</keyword>
<evidence type="ECO:0000313" key="2">
    <source>
        <dbReference type="Proteomes" id="UP000623467"/>
    </source>
</evidence>
<reference evidence="1" key="1">
    <citation type="submission" date="2020-05" db="EMBL/GenBank/DDBJ databases">
        <title>Mycena genomes resolve the evolution of fungal bioluminescence.</title>
        <authorList>
            <person name="Tsai I.J."/>
        </authorList>
    </citation>
    <scope>NUCLEOTIDE SEQUENCE</scope>
    <source>
        <strain evidence="1">160909Yilan</strain>
    </source>
</reference>
<dbReference type="AlphaFoldDB" id="A0A8H6XUI6"/>
<evidence type="ECO:0000313" key="1">
    <source>
        <dbReference type="EMBL" id="KAF7346684.1"/>
    </source>
</evidence>
<sequence>MFLLLPPSTTQPLGSLFSRRIRSLANRWRLTRPLLMALGYLGCRAYDVPVSHSCSPYTPAPRWCSSALALYVPKSSLASLPQDCTHTSSFALVHDPLVRLKELPWRSGFYLCIVVLKLGIASAL</sequence>
<dbReference type="Proteomes" id="UP000623467">
    <property type="component" value="Unassembled WGS sequence"/>
</dbReference>